<reference evidence="3" key="1">
    <citation type="journal article" date="2019" name="Int. J. Syst. Evol. Microbiol.">
        <title>The Global Catalogue of Microorganisms (GCM) 10K type strain sequencing project: providing services to taxonomists for standard genome sequencing and annotation.</title>
        <authorList>
            <consortium name="The Broad Institute Genomics Platform"/>
            <consortium name="The Broad Institute Genome Sequencing Center for Infectious Disease"/>
            <person name="Wu L."/>
            <person name="Ma J."/>
        </authorList>
    </citation>
    <scope>NUCLEOTIDE SEQUENCE [LARGE SCALE GENOMIC DNA]</scope>
    <source>
        <strain evidence="3">JCM 17551</strain>
    </source>
</reference>
<evidence type="ECO:0000256" key="1">
    <source>
        <dbReference type="SAM" id="Phobius"/>
    </source>
</evidence>
<feature type="transmembrane region" description="Helical" evidence="1">
    <location>
        <begin position="154"/>
        <end position="175"/>
    </location>
</feature>
<gene>
    <name evidence="2" type="ORF">GCM10022277_35800</name>
</gene>
<keyword evidence="1" id="KW-0472">Membrane</keyword>
<keyword evidence="3" id="KW-1185">Reference proteome</keyword>
<organism evidence="2 3">
    <name type="scientific">Litoribacillus peritrichatus</name>
    <dbReference type="NCBI Taxonomy" id="718191"/>
    <lineage>
        <taxon>Bacteria</taxon>
        <taxon>Pseudomonadati</taxon>
        <taxon>Pseudomonadota</taxon>
        <taxon>Gammaproteobacteria</taxon>
        <taxon>Oceanospirillales</taxon>
        <taxon>Oceanospirillaceae</taxon>
        <taxon>Litoribacillus</taxon>
    </lineage>
</organism>
<evidence type="ECO:0000313" key="2">
    <source>
        <dbReference type="EMBL" id="GAA3936189.1"/>
    </source>
</evidence>
<keyword evidence="1" id="KW-0812">Transmembrane</keyword>
<name>A0ABP7N5L3_9GAMM</name>
<comment type="caution">
    <text evidence="2">The sequence shown here is derived from an EMBL/GenBank/DDBJ whole genome shotgun (WGS) entry which is preliminary data.</text>
</comment>
<sequence>MALKKYDDALAEYHGFKNHRAAPNTLSMAKLKVANAFKEMQIKFNNETLNFFNKYPAKMESYTIARPGRPVIMANRTIPITTSSGATSLAKFARYGKGLGYGMVALDGYFRYQAVDQMRLNGGNWQREAWAQGVGMLAGLGIGAYSFAFLLGPFGIVLGIILAGAVAVISDKLIVSSTRHIYDQIAY</sequence>
<proteinExistence type="predicted"/>
<keyword evidence="1" id="KW-1133">Transmembrane helix</keyword>
<protein>
    <submittedName>
        <fullName evidence="2">Uncharacterized protein</fullName>
    </submittedName>
</protein>
<accession>A0ABP7N5L3</accession>
<dbReference type="EMBL" id="BAABBN010000012">
    <property type="protein sequence ID" value="GAA3936189.1"/>
    <property type="molecule type" value="Genomic_DNA"/>
</dbReference>
<dbReference type="Proteomes" id="UP001501565">
    <property type="component" value="Unassembled WGS sequence"/>
</dbReference>
<evidence type="ECO:0000313" key="3">
    <source>
        <dbReference type="Proteomes" id="UP001501565"/>
    </source>
</evidence>